<reference evidence="3" key="1">
    <citation type="journal article" date="2020" name="Stud. Mycol.">
        <title>101 Dothideomycetes genomes: a test case for predicting lifestyles and emergence of pathogens.</title>
        <authorList>
            <person name="Haridas S."/>
            <person name="Albert R."/>
            <person name="Binder M."/>
            <person name="Bloem J."/>
            <person name="Labutti K."/>
            <person name="Salamov A."/>
            <person name="Andreopoulos B."/>
            <person name="Baker S."/>
            <person name="Barry K."/>
            <person name="Bills G."/>
            <person name="Bluhm B."/>
            <person name="Cannon C."/>
            <person name="Castanera R."/>
            <person name="Culley D."/>
            <person name="Daum C."/>
            <person name="Ezra D."/>
            <person name="Gonzalez J."/>
            <person name="Henrissat B."/>
            <person name="Kuo A."/>
            <person name="Liang C."/>
            <person name="Lipzen A."/>
            <person name="Lutzoni F."/>
            <person name="Magnuson J."/>
            <person name="Mondo S."/>
            <person name="Nolan M."/>
            <person name="Ohm R."/>
            <person name="Pangilinan J."/>
            <person name="Park H.-J."/>
            <person name="Ramirez L."/>
            <person name="Alfaro M."/>
            <person name="Sun H."/>
            <person name="Tritt A."/>
            <person name="Yoshinaga Y."/>
            <person name="Zwiers L.-H."/>
            <person name="Turgeon B."/>
            <person name="Goodwin S."/>
            <person name="Spatafora J."/>
            <person name="Crous P."/>
            <person name="Grigoriev I."/>
        </authorList>
    </citation>
    <scope>NUCLEOTIDE SEQUENCE</scope>
    <source>
        <strain evidence="3">CBS 473.64</strain>
    </source>
</reference>
<sequence>MGTAPFPSPTATWHDNIYPSITPTRPELSAKGKTIVITGGGTGIGAATAHHFAEAGASKIAIFGRREQPLLDTKASIEEKFPQVQVFAASADVTNKAQVDSAFAKVGKIHVMVSNAGFAGPLEGMNDVDPEKFLATIHQNVAGAVYVSQAFMRHAAEDAVAIDVNSSAMHMNFGPYCAAYNVSKMATYRTWDCVGVANPQMRIFHIQPGVVNTDMNKEVGGVAAFGFEDHPSLPAGFSVWLASPEARFLKGKLLWANWDVDELKARATELEGSQELNIDLVGWPFGRPDWADAFKDLKL</sequence>
<name>A0A6A6RQR4_9PLEO</name>
<dbReference type="PANTHER" id="PTHR42901">
    <property type="entry name" value="ALCOHOL DEHYDROGENASE"/>
    <property type="match status" value="1"/>
</dbReference>
<evidence type="ECO:0000313" key="4">
    <source>
        <dbReference type="Proteomes" id="UP000799753"/>
    </source>
</evidence>
<protein>
    <submittedName>
        <fullName evidence="3">NAD(P)-binding protein</fullName>
    </submittedName>
</protein>
<dbReference type="PRINTS" id="PR00081">
    <property type="entry name" value="GDHRDH"/>
</dbReference>
<evidence type="ECO:0000256" key="1">
    <source>
        <dbReference type="ARBA" id="ARBA00006484"/>
    </source>
</evidence>
<proteinExistence type="inferred from homology"/>
<evidence type="ECO:0000313" key="3">
    <source>
        <dbReference type="EMBL" id="KAF2636951.1"/>
    </source>
</evidence>
<dbReference type="GO" id="GO:0016491">
    <property type="term" value="F:oxidoreductase activity"/>
    <property type="evidence" value="ECO:0007669"/>
    <property type="project" value="UniProtKB-KW"/>
</dbReference>
<dbReference type="InterPro" id="IPR036291">
    <property type="entry name" value="NAD(P)-bd_dom_sf"/>
</dbReference>
<dbReference type="InterPro" id="IPR002347">
    <property type="entry name" value="SDR_fam"/>
</dbReference>
<gene>
    <name evidence="3" type="ORF">P280DRAFT_459349</name>
</gene>
<dbReference type="AlphaFoldDB" id="A0A6A6RQR4"/>
<dbReference type="Gene3D" id="3.40.50.720">
    <property type="entry name" value="NAD(P)-binding Rossmann-like Domain"/>
    <property type="match status" value="1"/>
</dbReference>
<accession>A0A6A6RQR4</accession>
<dbReference type="SUPFAM" id="SSF51735">
    <property type="entry name" value="NAD(P)-binding Rossmann-fold domains"/>
    <property type="match status" value="1"/>
</dbReference>
<dbReference type="PANTHER" id="PTHR42901:SF1">
    <property type="entry name" value="ALCOHOL DEHYDROGENASE"/>
    <property type="match status" value="1"/>
</dbReference>
<keyword evidence="2" id="KW-0560">Oxidoreductase</keyword>
<keyword evidence="4" id="KW-1185">Reference proteome</keyword>
<dbReference type="OrthoDB" id="1933717at2759"/>
<dbReference type="Proteomes" id="UP000799753">
    <property type="component" value="Unassembled WGS sequence"/>
</dbReference>
<dbReference type="Pfam" id="PF00106">
    <property type="entry name" value="adh_short"/>
    <property type="match status" value="1"/>
</dbReference>
<dbReference type="EMBL" id="MU006796">
    <property type="protein sequence ID" value="KAF2636951.1"/>
    <property type="molecule type" value="Genomic_DNA"/>
</dbReference>
<dbReference type="CDD" id="cd05233">
    <property type="entry name" value="SDR_c"/>
    <property type="match status" value="1"/>
</dbReference>
<evidence type="ECO:0000256" key="2">
    <source>
        <dbReference type="ARBA" id="ARBA00023002"/>
    </source>
</evidence>
<comment type="similarity">
    <text evidence="1">Belongs to the short-chain dehydrogenases/reductases (SDR) family.</text>
</comment>
<organism evidence="3 4">
    <name type="scientific">Massarina eburnea CBS 473.64</name>
    <dbReference type="NCBI Taxonomy" id="1395130"/>
    <lineage>
        <taxon>Eukaryota</taxon>
        <taxon>Fungi</taxon>
        <taxon>Dikarya</taxon>
        <taxon>Ascomycota</taxon>
        <taxon>Pezizomycotina</taxon>
        <taxon>Dothideomycetes</taxon>
        <taxon>Pleosporomycetidae</taxon>
        <taxon>Pleosporales</taxon>
        <taxon>Massarineae</taxon>
        <taxon>Massarinaceae</taxon>
        <taxon>Massarina</taxon>
    </lineage>
</organism>